<evidence type="ECO:0000313" key="2">
    <source>
        <dbReference type="EMBL" id="CAB5353910.1"/>
    </source>
</evidence>
<evidence type="ECO:0000256" key="1">
    <source>
        <dbReference type="SAM" id="Phobius"/>
    </source>
</evidence>
<protein>
    <submittedName>
        <fullName evidence="2">Uncharacterized protein</fullName>
    </submittedName>
</protein>
<evidence type="ECO:0000313" key="3">
    <source>
        <dbReference type="Proteomes" id="UP000684084"/>
    </source>
</evidence>
<name>A0A915YY22_9GLOM</name>
<proteinExistence type="predicted"/>
<feature type="transmembrane region" description="Helical" evidence="1">
    <location>
        <begin position="30"/>
        <end position="51"/>
    </location>
</feature>
<keyword evidence="1" id="KW-0812">Transmembrane</keyword>
<keyword evidence="1" id="KW-0472">Membrane</keyword>
<comment type="caution">
    <text evidence="2">The sequence shown here is derived from an EMBL/GenBank/DDBJ whole genome shotgun (WGS) entry which is preliminary data.</text>
</comment>
<sequence length="70" mass="8111">MFLINGGKSLKHPPKGYAFMMHRISPKMKYNILFDELCFKFILVILVVIPISHVKTVLCGIQCFNTCMYQ</sequence>
<reference evidence="2" key="1">
    <citation type="submission" date="2020-05" db="EMBL/GenBank/DDBJ databases">
        <authorList>
            <person name="Rincon C."/>
            <person name="Sanders R I."/>
            <person name="Robbins C."/>
            <person name="Chaturvedi A."/>
        </authorList>
    </citation>
    <scope>NUCLEOTIDE SEQUENCE</scope>
    <source>
        <strain evidence="2">CHB12</strain>
    </source>
</reference>
<organism evidence="2 3">
    <name type="scientific">Rhizophagus irregularis</name>
    <dbReference type="NCBI Taxonomy" id="588596"/>
    <lineage>
        <taxon>Eukaryota</taxon>
        <taxon>Fungi</taxon>
        <taxon>Fungi incertae sedis</taxon>
        <taxon>Mucoromycota</taxon>
        <taxon>Glomeromycotina</taxon>
        <taxon>Glomeromycetes</taxon>
        <taxon>Glomerales</taxon>
        <taxon>Glomeraceae</taxon>
        <taxon>Rhizophagus</taxon>
    </lineage>
</organism>
<gene>
    <name evidence="2" type="ORF">CHRIB12_LOCUS5745</name>
</gene>
<dbReference type="Proteomes" id="UP000684084">
    <property type="component" value="Unassembled WGS sequence"/>
</dbReference>
<accession>A0A915YY22</accession>
<keyword evidence="1" id="KW-1133">Transmembrane helix</keyword>
<dbReference type="EMBL" id="CAGKOT010000009">
    <property type="protein sequence ID" value="CAB5353910.1"/>
    <property type="molecule type" value="Genomic_DNA"/>
</dbReference>
<dbReference type="AlphaFoldDB" id="A0A915YY22"/>